<keyword evidence="3" id="KW-0178">Competence</keyword>
<keyword evidence="4" id="KW-0472">Membrane</keyword>
<protein>
    <submittedName>
        <fullName evidence="5">Type IV pilus assembly protein PilA</fullName>
    </submittedName>
</protein>
<dbReference type="InterPro" id="IPR045584">
    <property type="entry name" value="Pilin-like"/>
</dbReference>
<dbReference type="InterPro" id="IPR012902">
    <property type="entry name" value="N_methyl_site"/>
</dbReference>
<dbReference type="GO" id="GO:0009986">
    <property type="term" value="C:cell surface"/>
    <property type="evidence" value="ECO:0007669"/>
    <property type="project" value="UniProtKB-SubCell"/>
</dbReference>
<evidence type="ECO:0000256" key="1">
    <source>
        <dbReference type="ARBA" id="ARBA00004241"/>
    </source>
</evidence>
<sequence>MMKKVQNLLKKQKGVTLIELLAVIIILGIIALIAVPAIAGIISDSKADSIKSSAINYINAAEMYEVTEGIDSDGVTLEELRDEDYVDDNEGVAWSDGAKVILDSGEYKIDGSGQIDRVQVVLGNATIKDINDVANNVTVNDDVEPTS</sequence>
<dbReference type="GO" id="GO:0015627">
    <property type="term" value="C:type II protein secretion system complex"/>
    <property type="evidence" value="ECO:0007669"/>
    <property type="project" value="InterPro"/>
</dbReference>
<comment type="caution">
    <text evidence="5">The sequence shown here is derived from an EMBL/GenBank/DDBJ whole genome shotgun (WGS) entry which is preliminary data.</text>
</comment>
<evidence type="ECO:0000256" key="4">
    <source>
        <dbReference type="SAM" id="Phobius"/>
    </source>
</evidence>
<dbReference type="GO" id="GO:0015628">
    <property type="term" value="P:protein secretion by the type II secretion system"/>
    <property type="evidence" value="ECO:0007669"/>
    <property type="project" value="InterPro"/>
</dbReference>
<name>A0A3N5C2Y6_9BACI</name>
<evidence type="ECO:0000313" key="6">
    <source>
        <dbReference type="Proteomes" id="UP000276443"/>
    </source>
</evidence>
<proteinExistence type="predicted"/>
<dbReference type="Pfam" id="PF07963">
    <property type="entry name" value="N_methyl"/>
    <property type="match status" value="1"/>
</dbReference>
<organism evidence="5 6">
    <name type="scientific">Aquisalibacillus elongatus</name>
    <dbReference type="NCBI Taxonomy" id="485577"/>
    <lineage>
        <taxon>Bacteria</taxon>
        <taxon>Bacillati</taxon>
        <taxon>Bacillota</taxon>
        <taxon>Bacilli</taxon>
        <taxon>Bacillales</taxon>
        <taxon>Bacillaceae</taxon>
        <taxon>Aquisalibacillus</taxon>
    </lineage>
</organism>
<keyword evidence="4" id="KW-1133">Transmembrane helix</keyword>
<evidence type="ECO:0000256" key="3">
    <source>
        <dbReference type="ARBA" id="ARBA00023287"/>
    </source>
</evidence>
<dbReference type="SUPFAM" id="SSF54523">
    <property type="entry name" value="Pili subunits"/>
    <property type="match status" value="1"/>
</dbReference>
<dbReference type="Gene3D" id="3.30.700.10">
    <property type="entry name" value="Glycoprotein, Type 4 Pilin"/>
    <property type="match status" value="1"/>
</dbReference>
<dbReference type="GO" id="GO:0030420">
    <property type="term" value="P:establishment of competence for transformation"/>
    <property type="evidence" value="ECO:0007669"/>
    <property type="project" value="UniProtKB-KW"/>
</dbReference>
<dbReference type="PRINTS" id="PR00813">
    <property type="entry name" value="BCTERIALGSPG"/>
</dbReference>
<dbReference type="EMBL" id="RKRF01000012">
    <property type="protein sequence ID" value="RPF50561.1"/>
    <property type="molecule type" value="Genomic_DNA"/>
</dbReference>
<evidence type="ECO:0000313" key="5">
    <source>
        <dbReference type="EMBL" id="RPF50561.1"/>
    </source>
</evidence>
<accession>A0A3N5C2Y6</accession>
<dbReference type="InterPro" id="IPR000983">
    <property type="entry name" value="Bac_GSPG_pilin"/>
</dbReference>
<dbReference type="NCBIfam" id="TIGR02532">
    <property type="entry name" value="IV_pilin_GFxxxE"/>
    <property type="match status" value="1"/>
</dbReference>
<feature type="transmembrane region" description="Helical" evidence="4">
    <location>
        <begin position="20"/>
        <end position="42"/>
    </location>
</feature>
<keyword evidence="6" id="KW-1185">Reference proteome</keyword>
<gene>
    <name evidence="5" type="ORF">EDC24_2528</name>
</gene>
<keyword evidence="4" id="KW-0812">Transmembrane</keyword>
<evidence type="ECO:0000256" key="2">
    <source>
        <dbReference type="ARBA" id="ARBA00022481"/>
    </source>
</evidence>
<dbReference type="PROSITE" id="PS00409">
    <property type="entry name" value="PROKAR_NTER_METHYL"/>
    <property type="match status" value="1"/>
</dbReference>
<reference evidence="5 6" key="1">
    <citation type="submission" date="2018-11" db="EMBL/GenBank/DDBJ databases">
        <title>Genomic Encyclopedia of Type Strains, Phase IV (KMG-IV): sequencing the most valuable type-strain genomes for metagenomic binning, comparative biology and taxonomic classification.</title>
        <authorList>
            <person name="Goeker M."/>
        </authorList>
    </citation>
    <scope>NUCLEOTIDE SEQUENCE [LARGE SCALE GENOMIC DNA]</scope>
    <source>
        <strain evidence="5 6">DSM 18090</strain>
    </source>
</reference>
<comment type="subcellular location">
    <subcellularLocation>
        <location evidence="1">Cell surface</location>
    </subcellularLocation>
</comment>
<dbReference type="AlphaFoldDB" id="A0A3N5C2Y6"/>
<keyword evidence="2" id="KW-0488">Methylation</keyword>
<dbReference type="RefSeq" id="WP_124223072.1">
    <property type="nucleotide sequence ID" value="NZ_RKRF01000012.1"/>
</dbReference>
<dbReference type="Proteomes" id="UP000276443">
    <property type="component" value="Unassembled WGS sequence"/>
</dbReference>